<name>A0ABU4ZRL5_9HYPH</name>
<evidence type="ECO:0000259" key="1">
    <source>
        <dbReference type="Pfam" id="PF08924"/>
    </source>
</evidence>
<comment type="caution">
    <text evidence="2">The sequence shown here is derived from an EMBL/GenBank/DDBJ whole genome shotgun (WGS) entry which is preliminary data.</text>
</comment>
<dbReference type="EMBL" id="JAVIJF010000022">
    <property type="protein sequence ID" value="MDX8528046.1"/>
    <property type="molecule type" value="Genomic_DNA"/>
</dbReference>
<evidence type="ECO:0000313" key="3">
    <source>
        <dbReference type="Proteomes" id="UP001276840"/>
    </source>
</evidence>
<feature type="domain" description="Rv2525c-like glycoside hydrolase-like" evidence="1">
    <location>
        <begin position="30"/>
        <end position="154"/>
    </location>
</feature>
<keyword evidence="3" id="KW-1185">Reference proteome</keyword>
<dbReference type="SUPFAM" id="SSF51445">
    <property type="entry name" value="(Trans)glycosidases"/>
    <property type="match status" value="1"/>
</dbReference>
<accession>A0ABU4ZRL5</accession>
<protein>
    <submittedName>
        <fullName evidence="2">Murein L,D-transpeptidase catalytic domain family protein</fullName>
    </submittedName>
</protein>
<evidence type="ECO:0000313" key="2">
    <source>
        <dbReference type="EMBL" id="MDX8528046.1"/>
    </source>
</evidence>
<dbReference type="PANTHER" id="PTHR38477">
    <property type="entry name" value="HYPOTHETICAL EXPORTED PROTEIN"/>
    <property type="match status" value="1"/>
</dbReference>
<dbReference type="Pfam" id="PF13645">
    <property type="entry name" value="YkuD_2"/>
    <property type="match status" value="1"/>
</dbReference>
<proteinExistence type="predicted"/>
<dbReference type="PANTHER" id="PTHR38477:SF1">
    <property type="entry name" value="MUREIN L,D-TRANSPEPTIDASE CATALYTIC DOMAIN FAMILY PROTEIN"/>
    <property type="match status" value="1"/>
</dbReference>
<dbReference type="Proteomes" id="UP001276840">
    <property type="component" value="Unassembled WGS sequence"/>
</dbReference>
<gene>
    <name evidence="2" type="ORF">RFM68_26560</name>
</gene>
<dbReference type="InterPro" id="IPR017853">
    <property type="entry name" value="GH"/>
</dbReference>
<organism evidence="2 3">
    <name type="scientific">Mesorhizobium montanum</name>
    <dbReference type="NCBI Taxonomy" id="3072323"/>
    <lineage>
        <taxon>Bacteria</taxon>
        <taxon>Pseudomonadati</taxon>
        <taxon>Pseudomonadota</taxon>
        <taxon>Alphaproteobacteria</taxon>
        <taxon>Hyphomicrobiales</taxon>
        <taxon>Phyllobacteriaceae</taxon>
        <taxon>Mesorhizobium</taxon>
    </lineage>
</organism>
<dbReference type="Gene3D" id="3.20.20.80">
    <property type="entry name" value="Glycosidases"/>
    <property type="match status" value="1"/>
</dbReference>
<reference evidence="2 3" key="1">
    <citation type="submission" date="2023-08" db="EMBL/GenBank/DDBJ databases">
        <title>Implementing the SeqCode for naming new Mesorhizobium species isolated from Vachellia karroo root nodules.</title>
        <authorList>
            <person name="Van Lill M."/>
        </authorList>
    </citation>
    <scope>NUCLEOTIDE SEQUENCE [LARGE SCALE GENOMIC DNA]</scope>
    <source>
        <strain evidence="2 3">MSK 1335</strain>
    </source>
</reference>
<dbReference type="InterPro" id="IPR032676">
    <property type="entry name" value="YkuD_2"/>
</dbReference>
<dbReference type="InterPro" id="IPR015020">
    <property type="entry name" value="Rv2525c-like_Glyco_Hydro-like"/>
</dbReference>
<sequence length="614" mass="66601">MAAETKAYPAIAGLQGIDTDEKVNATKAKALAKAGISFVLRYLSRSEKPPSTDLTKNEADIILDSGLALMVVQHVKAGTWTPTEELGKTYGINAAAHASLCGLPAGTSVWFDLEEVEDDTDAGDVVAYCNAWFAQVKAAGYTTGIYIGSNCGLSGDDLYHKLTTERYWKSGSKVVDIPFRRYCMKQTVKKGDKLGGVKMCRDETSADAFGATPMLAGREVHRALFADLAIDVEVEADGLEATLRSLAKTHNLSEPMEALLRFRDQNDPSNTSRFWGIVNFELFSGNPRLTVFDTKNRSAQSYLCAHGEGSDPANTGYAKTFSDVTGSNCSSLGVYRCGEIYRSDKHRSVSMRLDGLQKSNLHARSRAVVVHGADYVSDAWVKKYGHIGRSDGCLAVDYRYVTDVVESLHHGSLILAWKGSMAAIEETEFEIEDVLSATEVWSEIELPDDRVEQTAEATYVDVAAQLAEEIVRMANDHRIVLARMHASGHEDSATARDNIVDTATGKAAKRSSYGSAPGGTVRLACSMLKGLLTLAEEFEIISVSELCGGEHNPGSRHYAGVAVDITSIKGQLVNIDNPCVTAFRKRCRELGATEVLGPGDKNHSTHVHAGWNRP</sequence>
<dbReference type="RefSeq" id="WP_320235983.1">
    <property type="nucleotide sequence ID" value="NZ_JAVIJF010000022.1"/>
</dbReference>
<dbReference type="Pfam" id="PF08924">
    <property type="entry name" value="Rv2525c_GlyHyd-like"/>
    <property type="match status" value="1"/>
</dbReference>